<keyword evidence="2" id="KW-1185">Reference proteome</keyword>
<dbReference type="Proteomes" id="UP001589828">
    <property type="component" value="Unassembled WGS sequence"/>
</dbReference>
<evidence type="ECO:0000313" key="1">
    <source>
        <dbReference type="EMBL" id="MFC0516406.1"/>
    </source>
</evidence>
<dbReference type="EMBL" id="JBHLTS010000056">
    <property type="protein sequence ID" value="MFC0516406.1"/>
    <property type="molecule type" value="Genomic_DNA"/>
</dbReference>
<dbReference type="RefSeq" id="WP_377024192.1">
    <property type="nucleotide sequence ID" value="NZ_JBHLTS010000056.1"/>
</dbReference>
<protein>
    <recommendedName>
        <fullName evidence="3">DUF4352 domain-containing protein</fullName>
    </recommendedName>
</protein>
<accession>A0ABV6LAE3</accession>
<proteinExistence type="predicted"/>
<evidence type="ECO:0000313" key="2">
    <source>
        <dbReference type="Proteomes" id="UP001589828"/>
    </source>
</evidence>
<organism evidence="1 2">
    <name type="scientific">Mucilaginibacter angelicae</name>
    <dbReference type="NCBI Taxonomy" id="869718"/>
    <lineage>
        <taxon>Bacteria</taxon>
        <taxon>Pseudomonadati</taxon>
        <taxon>Bacteroidota</taxon>
        <taxon>Sphingobacteriia</taxon>
        <taxon>Sphingobacteriales</taxon>
        <taxon>Sphingobacteriaceae</taxon>
        <taxon>Mucilaginibacter</taxon>
    </lineage>
</organism>
<gene>
    <name evidence="1" type="ORF">ACFFGT_19520</name>
</gene>
<name>A0ABV6LAE3_9SPHI</name>
<sequence>MNLRKSIALIFCTGTLLVAFKADKKGVRQSDVIFKAQIEKRESKKITIVTELINNSDSTLNYLTMSCDSLIVYRIESKKLGLIPMICESNFPVNARLLPHKTLKRKLTLIYNRQSSYIDTSLKIGFNLFDNEQEMFNERTSHVIWSGNLLK</sequence>
<reference evidence="1 2" key="1">
    <citation type="submission" date="2024-09" db="EMBL/GenBank/DDBJ databases">
        <authorList>
            <person name="Sun Q."/>
            <person name="Mori K."/>
        </authorList>
    </citation>
    <scope>NUCLEOTIDE SEQUENCE [LARGE SCALE GENOMIC DNA]</scope>
    <source>
        <strain evidence="1 2">NCAIM B.02415</strain>
    </source>
</reference>
<comment type="caution">
    <text evidence="1">The sequence shown here is derived from an EMBL/GenBank/DDBJ whole genome shotgun (WGS) entry which is preliminary data.</text>
</comment>
<evidence type="ECO:0008006" key="3">
    <source>
        <dbReference type="Google" id="ProtNLM"/>
    </source>
</evidence>